<dbReference type="PANTHER" id="PTHR11067:SF9">
    <property type="entry name" value="INOSINE TRIPHOSPHATE PYROPHOSPHATASE"/>
    <property type="match status" value="1"/>
</dbReference>
<dbReference type="FunFam" id="3.90.950.10:FF:000001">
    <property type="entry name" value="dITP/XTP pyrophosphatase"/>
    <property type="match status" value="1"/>
</dbReference>
<feature type="binding site" evidence="10">
    <location>
        <position position="71"/>
    </location>
    <ligand>
        <name>Mg(2+)</name>
        <dbReference type="ChEBI" id="CHEBI:18420"/>
    </ligand>
</feature>
<dbReference type="HAMAP" id="MF_01405">
    <property type="entry name" value="Non_canon_purine_NTPase"/>
    <property type="match status" value="1"/>
</dbReference>
<dbReference type="GO" id="GO:0035870">
    <property type="term" value="F:dITP diphosphatase activity"/>
    <property type="evidence" value="ECO:0007669"/>
    <property type="project" value="UniProtKB-UniRule"/>
</dbReference>
<comment type="catalytic activity">
    <reaction evidence="10">
        <text>ITP + H2O = IMP + diphosphate + H(+)</text>
        <dbReference type="Rhea" id="RHEA:29399"/>
        <dbReference type="ChEBI" id="CHEBI:15377"/>
        <dbReference type="ChEBI" id="CHEBI:15378"/>
        <dbReference type="ChEBI" id="CHEBI:33019"/>
        <dbReference type="ChEBI" id="CHEBI:58053"/>
        <dbReference type="ChEBI" id="CHEBI:61402"/>
        <dbReference type="EC" id="3.6.1.66"/>
    </reaction>
</comment>
<feature type="binding site" evidence="10">
    <location>
        <begin position="182"/>
        <end position="183"/>
    </location>
    <ligand>
        <name>substrate</name>
    </ligand>
</feature>
<feature type="binding site" evidence="10">
    <location>
        <position position="72"/>
    </location>
    <ligand>
        <name>substrate</name>
    </ligand>
</feature>
<dbReference type="PANTHER" id="PTHR11067">
    <property type="entry name" value="INOSINE TRIPHOSPHATE PYROPHOSPHATASE/HAM1 PROTEIN"/>
    <property type="match status" value="1"/>
</dbReference>
<dbReference type="GO" id="GO:0036222">
    <property type="term" value="F:XTP diphosphatase activity"/>
    <property type="evidence" value="ECO:0007669"/>
    <property type="project" value="UniProtKB-UniRule"/>
</dbReference>
<dbReference type="GO" id="GO:0005829">
    <property type="term" value="C:cytosol"/>
    <property type="evidence" value="ECO:0007669"/>
    <property type="project" value="TreeGrafter"/>
</dbReference>
<dbReference type="STRING" id="482461.SAMN05216244_3868"/>
<evidence type="ECO:0000256" key="8">
    <source>
        <dbReference type="ARBA" id="ARBA00051875"/>
    </source>
</evidence>
<name>A0A1G9XKU7_9BACI</name>
<dbReference type="GO" id="GO:0046872">
    <property type="term" value="F:metal ion binding"/>
    <property type="evidence" value="ECO:0007669"/>
    <property type="project" value="UniProtKB-KW"/>
</dbReference>
<dbReference type="SUPFAM" id="SSF52972">
    <property type="entry name" value="ITPase-like"/>
    <property type="match status" value="1"/>
</dbReference>
<evidence type="ECO:0000256" key="7">
    <source>
        <dbReference type="ARBA" id="ARBA00023080"/>
    </source>
</evidence>
<feature type="binding site" evidence="10">
    <location>
        <position position="42"/>
    </location>
    <ligand>
        <name>Mg(2+)</name>
        <dbReference type="ChEBI" id="CHEBI:18420"/>
    </ligand>
</feature>
<dbReference type="GO" id="GO:0000166">
    <property type="term" value="F:nucleotide binding"/>
    <property type="evidence" value="ECO:0007669"/>
    <property type="project" value="UniProtKB-KW"/>
</dbReference>
<feature type="binding site" evidence="10">
    <location>
        <position position="177"/>
    </location>
    <ligand>
        <name>substrate</name>
    </ligand>
</feature>
<dbReference type="InterPro" id="IPR002637">
    <property type="entry name" value="RdgB/HAM1"/>
</dbReference>
<keyword evidence="4 10" id="KW-0547">Nucleotide-binding</keyword>
<comment type="function">
    <text evidence="10">Pyrophosphatase that catalyzes the hydrolysis of nucleoside triphosphates to their monophosphate derivatives, with a high preference for the non-canonical purine nucleotides XTP (xanthosine triphosphate), dITP (deoxyinosine triphosphate) and ITP. Seems to function as a house-cleaning enzyme that removes non-canonical purine nucleotides from the nucleotide pool, thus preventing their incorporation into DNA/RNA and avoiding chromosomal lesions.</text>
</comment>
<accession>A0A1G9XKU7</accession>
<evidence type="ECO:0000256" key="11">
    <source>
        <dbReference type="RuleBase" id="RU003781"/>
    </source>
</evidence>
<dbReference type="CDD" id="cd00515">
    <property type="entry name" value="HAM1"/>
    <property type="match status" value="1"/>
</dbReference>
<dbReference type="InterPro" id="IPR020922">
    <property type="entry name" value="dITP/XTP_pyrophosphatase"/>
</dbReference>
<dbReference type="Gene3D" id="3.90.950.10">
    <property type="match status" value="1"/>
</dbReference>
<evidence type="ECO:0000256" key="9">
    <source>
        <dbReference type="ARBA" id="ARBA00052017"/>
    </source>
</evidence>
<proteinExistence type="inferred from homology"/>
<evidence type="ECO:0000256" key="2">
    <source>
        <dbReference type="ARBA" id="ARBA00011738"/>
    </source>
</evidence>
<gene>
    <name evidence="12" type="ORF">SAMN05216244_3868</name>
</gene>
<evidence type="ECO:0000256" key="10">
    <source>
        <dbReference type="HAMAP-Rule" id="MF_01405"/>
    </source>
</evidence>
<feature type="binding site" evidence="10">
    <location>
        <begin position="8"/>
        <end position="13"/>
    </location>
    <ligand>
        <name>substrate</name>
    </ligand>
</feature>
<comment type="subunit">
    <text evidence="2 10">Homodimer.</text>
</comment>
<dbReference type="AlphaFoldDB" id="A0A1G9XKU7"/>
<keyword evidence="6 10" id="KW-0460">Magnesium</keyword>
<dbReference type="GO" id="GO:0009117">
    <property type="term" value="P:nucleotide metabolic process"/>
    <property type="evidence" value="ECO:0007669"/>
    <property type="project" value="UniProtKB-KW"/>
</dbReference>
<comment type="catalytic activity">
    <reaction evidence="9 10">
        <text>XTP + H2O = XMP + diphosphate + H(+)</text>
        <dbReference type="Rhea" id="RHEA:28610"/>
        <dbReference type="ChEBI" id="CHEBI:15377"/>
        <dbReference type="ChEBI" id="CHEBI:15378"/>
        <dbReference type="ChEBI" id="CHEBI:33019"/>
        <dbReference type="ChEBI" id="CHEBI:57464"/>
        <dbReference type="ChEBI" id="CHEBI:61314"/>
        <dbReference type="EC" id="3.6.1.66"/>
    </reaction>
</comment>
<evidence type="ECO:0000256" key="5">
    <source>
        <dbReference type="ARBA" id="ARBA00022801"/>
    </source>
</evidence>
<dbReference type="Proteomes" id="UP000182347">
    <property type="component" value="Unassembled WGS sequence"/>
</dbReference>
<sequence length="197" mass="21909">MEQLIIATKNKGKVKDFRNLFSKYDITIKSLLDLEENIPDIEETGKTFEENAALKAETIAERFSLPVLADDSGLEVDALGGRPGIYSARFAGLEKSDQANIAKLLEELKGVPEEERTARFVCVLAVARPGQPTIFKRGSCEGRIANHPIGENGFGYDPVFYPNGLIKTMAELSSEEKNQISHRKNAIVQLEKWLQDL</sequence>
<dbReference type="InterPro" id="IPR029001">
    <property type="entry name" value="ITPase-like_fam"/>
</dbReference>
<dbReference type="GO" id="GO:0009146">
    <property type="term" value="P:purine nucleoside triphosphate catabolic process"/>
    <property type="evidence" value="ECO:0007669"/>
    <property type="project" value="UniProtKB-UniRule"/>
</dbReference>
<evidence type="ECO:0000256" key="3">
    <source>
        <dbReference type="ARBA" id="ARBA00022723"/>
    </source>
</evidence>
<evidence type="ECO:0000313" key="12">
    <source>
        <dbReference type="EMBL" id="SDM97462.1"/>
    </source>
</evidence>
<protein>
    <recommendedName>
        <fullName evidence="10">dITP/XTP pyrophosphatase</fullName>
        <ecNumber evidence="10">3.6.1.66</ecNumber>
    </recommendedName>
    <alternativeName>
        <fullName evidence="10">Non-canonical purine NTP pyrophosphatase</fullName>
    </alternativeName>
    <alternativeName>
        <fullName evidence="10">Non-standard purine NTP pyrophosphatase</fullName>
    </alternativeName>
    <alternativeName>
        <fullName evidence="10">Nucleoside-triphosphate diphosphatase</fullName>
    </alternativeName>
    <alternativeName>
        <fullName evidence="10">Nucleoside-triphosphate pyrophosphatase</fullName>
        <shortName evidence="10">NTPase</shortName>
    </alternativeName>
</protein>
<dbReference type="RefSeq" id="WP_074600852.1">
    <property type="nucleotide sequence ID" value="NZ_FNHF01000007.1"/>
</dbReference>
<dbReference type="Pfam" id="PF01725">
    <property type="entry name" value="Ham1p_like"/>
    <property type="match status" value="1"/>
</dbReference>
<reference evidence="13" key="1">
    <citation type="submission" date="2016-10" db="EMBL/GenBank/DDBJ databases">
        <authorList>
            <person name="Varghese N."/>
            <person name="Submissions S."/>
        </authorList>
    </citation>
    <scope>NUCLEOTIDE SEQUENCE [LARGE SCALE GENOMIC DNA]</scope>
    <source>
        <strain evidence="13">CGMCC 1.6199</strain>
    </source>
</reference>
<evidence type="ECO:0000256" key="6">
    <source>
        <dbReference type="ARBA" id="ARBA00022842"/>
    </source>
</evidence>
<comment type="cofactor">
    <cofactor evidence="10">
        <name>Mg(2+)</name>
        <dbReference type="ChEBI" id="CHEBI:18420"/>
    </cofactor>
    <text evidence="10">Binds 1 Mg(2+) ion per subunit.</text>
</comment>
<dbReference type="GO" id="GO:0017111">
    <property type="term" value="F:ribonucleoside triphosphate phosphatase activity"/>
    <property type="evidence" value="ECO:0007669"/>
    <property type="project" value="InterPro"/>
</dbReference>
<keyword evidence="7 10" id="KW-0546">Nucleotide metabolism</keyword>
<dbReference type="EC" id="3.6.1.66" evidence="10"/>
<keyword evidence="13" id="KW-1185">Reference proteome</keyword>
<dbReference type="NCBIfam" id="TIGR00042">
    <property type="entry name" value="RdgB/HAM1 family non-canonical purine NTP pyrophosphatase"/>
    <property type="match status" value="1"/>
</dbReference>
<evidence type="ECO:0000256" key="4">
    <source>
        <dbReference type="ARBA" id="ARBA00022741"/>
    </source>
</evidence>
<keyword evidence="5 10" id="KW-0378">Hydrolase</keyword>
<feature type="binding site" evidence="10">
    <location>
        <begin position="154"/>
        <end position="157"/>
    </location>
    <ligand>
        <name>substrate</name>
    </ligand>
</feature>
<comment type="catalytic activity">
    <reaction evidence="8 10">
        <text>dITP + H2O = dIMP + diphosphate + H(+)</text>
        <dbReference type="Rhea" id="RHEA:28342"/>
        <dbReference type="ChEBI" id="CHEBI:15377"/>
        <dbReference type="ChEBI" id="CHEBI:15378"/>
        <dbReference type="ChEBI" id="CHEBI:33019"/>
        <dbReference type="ChEBI" id="CHEBI:61194"/>
        <dbReference type="ChEBI" id="CHEBI:61382"/>
        <dbReference type="EC" id="3.6.1.66"/>
    </reaction>
</comment>
<dbReference type="OrthoDB" id="9807456at2"/>
<evidence type="ECO:0000313" key="13">
    <source>
        <dbReference type="Proteomes" id="UP000182347"/>
    </source>
</evidence>
<dbReference type="GO" id="GO:0036220">
    <property type="term" value="F:ITP diphosphatase activity"/>
    <property type="evidence" value="ECO:0007669"/>
    <property type="project" value="UniProtKB-UniRule"/>
</dbReference>
<evidence type="ECO:0000256" key="1">
    <source>
        <dbReference type="ARBA" id="ARBA00008023"/>
    </source>
</evidence>
<dbReference type="NCBIfam" id="NF011397">
    <property type="entry name" value="PRK14822.1"/>
    <property type="match status" value="1"/>
</dbReference>
<keyword evidence="3 10" id="KW-0479">Metal-binding</keyword>
<organism evidence="12 13">
    <name type="scientific">Sediminibacillus halophilus</name>
    <dbReference type="NCBI Taxonomy" id="482461"/>
    <lineage>
        <taxon>Bacteria</taxon>
        <taxon>Bacillati</taxon>
        <taxon>Bacillota</taxon>
        <taxon>Bacilli</taxon>
        <taxon>Bacillales</taxon>
        <taxon>Bacillaceae</taxon>
        <taxon>Sediminibacillus</taxon>
    </lineage>
</organism>
<dbReference type="EMBL" id="FNHF01000007">
    <property type="protein sequence ID" value="SDM97462.1"/>
    <property type="molecule type" value="Genomic_DNA"/>
</dbReference>
<feature type="active site" description="Proton acceptor" evidence="10">
    <location>
        <position position="71"/>
    </location>
</feature>
<comment type="similarity">
    <text evidence="1 10 11">Belongs to the HAM1 NTPase family.</text>
</comment>